<reference evidence="1" key="1">
    <citation type="journal article" date="2014" name="Nat. Commun.">
        <title>The tobacco genome sequence and its comparison with those of tomato and potato.</title>
        <authorList>
            <person name="Sierro N."/>
            <person name="Battey J.N."/>
            <person name="Ouadi S."/>
            <person name="Bakaher N."/>
            <person name="Bovet L."/>
            <person name="Willig A."/>
            <person name="Goepfert S."/>
            <person name="Peitsch M.C."/>
            <person name="Ivanov N.V."/>
        </authorList>
    </citation>
    <scope>NUCLEOTIDE SEQUENCE [LARGE SCALE GENOMIC DNA]</scope>
</reference>
<name>A0AC58S0A0_TOBAC</name>
<keyword evidence="1" id="KW-1185">Reference proteome</keyword>
<gene>
    <name evidence="2" type="primary">LOC142164324</name>
</gene>
<dbReference type="Proteomes" id="UP000790787">
    <property type="component" value="Chromosome 9"/>
</dbReference>
<sequence>MKKILHAAKYITEAGLEIEKVLMAETYSISNMYNQLRGDFTNESVSWKRLICNNKGCPKWIFIMYLALHERLSTKDRMSKWGIQVEQTCPLCEQELESHHHLFFSCKYSTDIWSKVLTWLGITRQVYSWEDEVEWATRNVTGKGAKA</sequence>
<reference evidence="2" key="2">
    <citation type="submission" date="2025-08" db="UniProtKB">
        <authorList>
            <consortium name="RefSeq"/>
        </authorList>
    </citation>
    <scope>IDENTIFICATION</scope>
    <source>
        <tissue evidence="2">Leaf</tissue>
    </source>
</reference>
<organism evidence="1 2">
    <name type="scientific">Nicotiana tabacum</name>
    <name type="common">Common tobacco</name>
    <dbReference type="NCBI Taxonomy" id="4097"/>
    <lineage>
        <taxon>Eukaryota</taxon>
        <taxon>Viridiplantae</taxon>
        <taxon>Streptophyta</taxon>
        <taxon>Embryophyta</taxon>
        <taxon>Tracheophyta</taxon>
        <taxon>Spermatophyta</taxon>
        <taxon>Magnoliopsida</taxon>
        <taxon>eudicotyledons</taxon>
        <taxon>Gunneridae</taxon>
        <taxon>Pentapetalae</taxon>
        <taxon>asterids</taxon>
        <taxon>lamiids</taxon>
        <taxon>Solanales</taxon>
        <taxon>Solanaceae</taxon>
        <taxon>Nicotianoideae</taxon>
        <taxon>Nicotianeae</taxon>
        <taxon>Nicotiana</taxon>
    </lineage>
</organism>
<dbReference type="RefSeq" id="XP_075078412.1">
    <property type="nucleotide sequence ID" value="XM_075222311.1"/>
</dbReference>
<evidence type="ECO:0000313" key="2">
    <source>
        <dbReference type="RefSeq" id="XP_075078412.1"/>
    </source>
</evidence>
<evidence type="ECO:0000313" key="1">
    <source>
        <dbReference type="Proteomes" id="UP000790787"/>
    </source>
</evidence>
<protein>
    <submittedName>
        <fullName evidence="2">Uncharacterized protein LOC142164324</fullName>
    </submittedName>
</protein>
<proteinExistence type="predicted"/>
<accession>A0AC58S0A0</accession>